<evidence type="ECO:0000256" key="2">
    <source>
        <dbReference type="SAM" id="MobiDB-lite"/>
    </source>
</evidence>
<evidence type="ECO:0000256" key="1">
    <source>
        <dbReference type="ARBA" id="ARBA00022737"/>
    </source>
</evidence>
<dbReference type="EMBL" id="BRXY01000276">
    <property type="protein sequence ID" value="GMH82925.1"/>
    <property type="molecule type" value="Genomic_DNA"/>
</dbReference>
<feature type="compositionally biased region" description="Low complexity" evidence="2">
    <location>
        <begin position="59"/>
        <end position="79"/>
    </location>
</feature>
<dbReference type="Gene3D" id="1.25.40.10">
    <property type="entry name" value="Tetratricopeptide repeat domain"/>
    <property type="match status" value="1"/>
</dbReference>
<gene>
    <name evidence="3" type="ORF">TrST_g10039</name>
</gene>
<dbReference type="AlphaFoldDB" id="A0A9W7EM69"/>
<keyword evidence="1" id="KW-0677">Repeat</keyword>
<reference evidence="4" key="1">
    <citation type="journal article" date="2023" name="Commun. Biol.">
        <title>Genome analysis of Parmales, the sister group of diatoms, reveals the evolutionary specialization of diatoms from phago-mixotrophs to photoautotrophs.</title>
        <authorList>
            <person name="Ban H."/>
            <person name="Sato S."/>
            <person name="Yoshikawa S."/>
            <person name="Yamada K."/>
            <person name="Nakamura Y."/>
            <person name="Ichinomiya M."/>
            <person name="Sato N."/>
            <person name="Blanc-Mathieu R."/>
            <person name="Endo H."/>
            <person name="Kuwata A."/>
            <person name="Ogata H."/>
        </authorList>
    </citation>
    <scope>NUCLEOTIDE SEQUENCE [LARGE SCALE GENOMIC DNA]</scope>
    <source>
        <strain evidence="4">NIES 3701</strain>
    </source>
</reference>
<dbReference type="PANTHER" id="PTHR47447">
    <property type="entry name" value="OS03G0856100 PROTEIN"/>
    <property type="match status" value="1"/>
</dbReference>
<organism evidence="3 4">
    <name type="scientific">Triparma strigata</name>
    <dbReference type="NCBI Taxonomy" id="1606541"/>
    <lineage>
        <taxon>Eukaryota</taxon>
        <taxon>Sar</taxon>
        <taxon>Stramenopiles</taxon>
        <taxon>Ochrophyta</taxon>
        <taxon>Bolidophyceae</taxon>
        <taxon>Parmales</taxon>
        <taxon>Triparmaceae</taxon>
        <taxon>Triparma</taxon>
    </lineage>
</organism>
<dbReference type="Proteomes" id="UP001165085">
    <property type="component" value="Unassembled WGS sequence"/>
</dbReference>
<name>A0A9W7EM69_9STRA</name>
<comment type="caution">
    <text evidence="3">The sequence shown here is derived from an EMBL/GenBank/DDBJ whole genome shotgun (WGS) entry which is preliminary data.</text>
</comment>
<feature type="region of interest" description="Disordered" evidence="2">
    <location>
        <begin position="57"/>
        <end position="88"/>
    </location>
</feature>
<evidence type="ECO:0000313" key="3">
    <source>
        <dbReference type="EMBL" id="GMH82925.1"/>
    </source>
</evidence>
<accession>A0A9W7EM69</accession>
<dbReference type="InterPro" id="IPR011990">
    <property type="entry name" value="TPR-like_helical_dom_sf"/>
</dbReference>
<evidence type="ECO:0000313" key="4">
    <source>
        <dbReference type="Proteomes" id="UP001165085"/>
    </source>
</evidence>
<protein>
    <recommendedName>
        <fullName evidence="5">Smr domain-containing protein</fullName>
    </recommendedName>
</protein>
<evidence type="ECO:0008006" key="5">
    <source>
        <dbReference type="Google" id="ProtNLM"/>
    </source>
</evidence>
<dbReference type="OrthoDB" id="185373at2759"/>
<keyword evidence="4" id="KW-1185">Reference proteome</keyword>
<feature type="region of interest" description="Disordered" evidence="2">
    <location>
        <begin position="520"/>
        <end position="540"/>
    </location>
</feature>
<sequence length="1014" mass="113404">MLSVRISQTRPLLHNFTRQLWSRTNHNRLKVVSICSESIPKYVPSVHPTQVRLAVRPYSDSGSPASWSDPSSAAASTGKKSSRKQSGSFNDLKRVDSLNDDAKLRMFEEVSFSIQNHSKNPLPYTLKNTYTKRARRVLDLLLRPLKEAQRPSPPPFDSPFLKDNSLSPHFPFAIRQVCTERRDLGMVSNLPLAYELLKRTNGALIAPLKEKDKGILLRAHNEMLAGCLKAVAGKQRQFRRGGGGAASFGLKLAEELYENFPFHLTSMDNVTHNTLSGVYLKMGLPKMAQRTFSNLTEFDSHGYRTGLQISKDLVDLEAAEGIWQEFEREYRNEACLFIGLSQIIETVRATYLGLDNPTDAQRDELYSKVLHYYDLGLELSATCPSSTVHSDFSMVLNSRILAATHFGMLDDLRALKSELEERKIENISPYIALLQGIRVQIHRQDVKVLKGLELATSTTSLLTEMMKRDMEGAEENNKRSNQWWLLTNSKNAFTWLTNIFVDVLSPQVDTFGRVRRSSLHNPFETRGSGNGSGSGSESEGKLFTDMPFDITLSDVKDDDESRRIVCQMALEEYDKIKEAGVRPSKAAFVNIVKVLGHAQLFEVAFELLTEETKRDIERGLESTRKYGLHKERMFTTSLGAWNELILSFATGGAGGSLQLSDVFDSMLKLGVRPNYNTFNLMAHVYKCKREGGESFKLLDYLIRSDGSGGWGGQGRGGGVYGEEGRRREGREGKAAEYPDRHIFVAVLDSFEGGGDGAGGGEVEASRAVQVLVMALRGGNGVVTVKDWLEIFWRVFIRVGFKVEVLINVIEDQLGEIDEDKLIAILKCVRHCRTEEEAREQGRIVLNLIEQRGGLNLGHYRSFTSSVLNSLSSLRDGDGGGGRPVCRAEEEKNYKMCLEFFEEAKDKGLCNEWSLKKGTGVVDLHGLNVPLALGCVQYAIEHNEDLPAIEIVTGSHVQRDLHAERNGIKAQLYDFLESCGFEAGVRKISDNGGKLIIEGRDNMAWIREGMRAKRE</sequence>
<proteinExistence type="predicted"/>
<dbReference type="PANTHER" id="PTHR47447:SF17">
    <property type="entry name" value="OS12G0638900 PROTEIN"/>
    <property type="match status" value="1"/>
</dbReference>